<accession>A0A2N9AJR0</accession>
<dbReference type="PANTHER" id="PTHR43044">
    <property type="match status" value="1"/>
</dbReference>
<organism evidence="2 3">
    <name type="scientific">Methylorubrum extorquens</name>
    <name type="common">Methylobacterium dichloromethanicum</name>
    <name type="synonym">Methylobacterium extorquens</name>
    <dbReference type="NCBI Taxonomy" id="408"/>
    <lineage>
        <taxon>Bacteria</taxon>
        <taxon>Pseudomonadati</taxon>
        <taxon>Pseudomonadota</taxon>
        <taxon>Alphaproteobacteria</taxon>
        <taxon>Hyphomicrobiales</taxon>
        <taxon>Methylobacteriaceae</taxon>
        <taxon>Methylorubrum</taxon>
    </lineage>
</organism>
<dbReference type="AlphaFoldDB" id="A0A2N9AJR0"/>
<feature type="transmembrane region" description="Helical" evidence="1">
    <location>
        <begin position="131"/>
        <end position="153"/>
    </location>
</feature>
<feature type="transmembrane region" description="Helical" evidence="1">
    <location>
        <begin position="45"/>
        <end position="63"/>
    </location>
</feature>
<feature type="transmembrane region" description="Helical" evidence="1">
    <location>
        <begin position="75"/>
        <end position="100"/>
    </location>
</feature>
<feature type="transmembrane region" description="Helical" evidence="1">
    <location>
        <begin position="490"/>
        <end position="511"/>
    </location>
</feature>
<sequence>MTERAFPPAAETVPLYGAPVIGPDETVTSIAAALAGSVLAPAGRLWWLAVAGTLVPILVWAGLRSTVPAAFGPAAAAWWIGLAAGCLLISGLLLLAGVAWRCGIGRLTQTAALLCAGLAALYPVPVHPVSLGALLLASLGLWAAPLLPDLAVLRDAAGPDRRRARLYRALSAGWCGSALQWLAWERACRGFGLLGILAAVAVLIDLALAAALRTDRHDTLLPVALLVEAVLSGAGLIAALAMTLRRGRGLDGLITGRHLDILGRLLLAFGLAALYCHVTEIVTALLYGDAAERARLTRRLLGDEAPAFWILMLAGLLPTQLFWIPAIRRSALALGLIGALVAVGLGADHVLATRIGATGAALADLLTAGIATLGSAGLFVLGLLLLFRLVPPVGIAETRQLALAQNADAAPRVPETAPDARPGPFAVQPLAQPPGQPPGLIAIFASEAGLAEAARGLSGPRAPRLDAFGPVPMPEAAAALHREERSLNRLALFGAFLGFAAFLAIRIVGLAGDMPDGPASVAALLARPLSWPDSWPNSWSTAWPTPWPAAWPLSWAMAAVPALSAAAAGGVLGLAVALLSVVRAGQVGRLPPSALAGHFVLTIEPSGAPFIPAALARRLNALPTDAGRPLALYGLAAGEPQR</sequence>
<feature type="transmembrane region" description="Helical" evidence="1">
    <location>
        <begin position="365"/>
        <end position="390"/>
    </location>
</feature>
<dbReference type="Pfam" id="PF11821">
    <property type="entry name" value="ActD"/>
    <property type="match status" value="1"/>
</dbReference>
<feature type="transmembrane region" description="Helical" evidence="1">
    <location>
        <begin position="553"/>
        <end position="582"/>
    </location>
</feature>
<evidence type="ECO:0000313" key="3">
    <source>
        <dbReference type="Proteomes" id="UP000233769"/>
    </source>
</evidence>
<feature type="transmembrane region" description="Helical" evidence="1">
    <location>
        <begin position="107"/>
        <end position="125"/>
    </location>
</feature>
<evidence type="ECO:0000256" key="1">
    <source>
        <dbReference type="SAM" id="Phobius"/>
    </source>
</evidence>
<dbReference type="PANTHER" id="PTHR43044:SF2">
    <property type="entry name" value="POLYSULPHIDE REDUCTASE NRFD"/>
    <property type="match status" value="1"/>
</dbReference>
<feature type="transmembrane region" description="Helical" evidence="1">
    <location>
        <begin position="331"/>
        <end position="353"/>
    </location>
</feature>
<dbReference type="EMBL" id="LT962688">
    <property type="protein sequence ID" value="SOR27462.1"/>
    <property type="molecule type" value="Genomic_DNA"/>
</dbReference>
<feature type="transmembrane region" description="Helical" evidence="1">
    <location>
        <begin position="307"/>
        <end position="324"/>
    </location>
</feature>
<proteinExistence type="predicted"/>
<feature type="transmembrane region" description="Helical" evidence="1">
    <location>
        <begin position="223"/>
        <end position="244"/>
    </location>
</feature>
<dbReference type="Proteomes" id="UP000233769">
    <property type="component" value="Chromosome tk0001"/>
</dbReference>
<gene>
    <name evidence="2" type="ORF">TK0001_0860</name>
</gene>
<keyword evidence="1" id="KW-0472">Membrane</keyword>
<protein>
    <recommendedName>
        <fullName evidence="4">DUF3341 domain-containing protein</fullName>
    </recommendedName>
</protein>
<dbReference type="InterPro" id="IPR021776">
    <property type="entry name" value="ActD"/>
</dbReference>
<feature type="transmembrane region" description="Helical" evidence="1">
    <location>
        <begin position="265"/>
        <end position="287"/>
    </location>
</feature>
<reference evidence="3" key="1">
    <citation type="submission" date="2017-10" db="EMBL/GenBank/DDBJ databases">
        <authorList>
            <person name="Regsiter A."/>
            <person name="William W."/>
        </authorList>
    </citation>
    <scope>NUCLEOTIDE SEQUENCE [LARGE SCALE GENOMIC DNA]</scope>
</reference>
<evidence type="ECO:0000313" key="2">
    <source>
        <dbReference type="EMBL" id="SOR27462.1"/>
    </source>
</evidence>
<keyword evidence="1" id="KW-0812">Transmembrane</keyword>
<feature type="transmembrane region" description="Helical" evidence="1">
    <location>
        <begin position="191"/>
        <end position="211"/>
    </location>
</feature>
<name>A0A2N9AJR0_METEX</name>
<evidence type="ECO:0008006" key="4">
    <source>
        <dbReference type="Google" id="ProtNLM"/>
    </source>
</evidence>
<keyword evidence="1" id="KW-1133">Transmembrane helix</keyword>